<dbReference type="PROSITE" id="PS00108">
    <property type="entry name" value="PROTEIN_KINASE_ST"/>
    <property type="match status" value="1"/>
</dbReference>
<dbReference type="PIRSF" id="PIRSF000654">
    <property type="entry name" value="Integrin-linked_kinase"/>
    <property type="match status" value="1"/>
</dbReference>
<keyword evidence="4 12" id="KW-0418">Kinase</keyword>
<feature type="region of interest" description="Disordered" evidence="10">
    <location>
        <begin position="1"/>
        <end position="24"/>
    </location>
</feature>
<dbReference type="FunFam" id="1.10.510.10:FF:000107">
    <property type="entry name" value="kinase suppressor of Ras 1"/>
    <property type="match status" value="1"/>
</dbReference>
<dbReference type="SUPFAM" id="SSF56112">
    <property type="entry name" value="Protein kinase-like (PK-like)"/>
    <property type="match status" value="1"/>
</dbReference>
<keyword evidence="1 9" id="KW-0723">Serine/threonine-protein kinase</keyword>
<dbReference type="CDD" id="cd14063">
    <property type="entry name" value="PK_KSR"/>
    <property type="match status" value="1"/>
</dbReference>
<protein>
    <submittedName>
        <fullName evidence="12">Kinase suppressor of ras 2</fullName>
    </submittedName>
</protein>
<dbReference type="PROSITE" id="PS50011">
    <property type="entry name" value="PROTEIN_KINASE_DOM"/>
    <property type="match status" value="1"/>
</dbReference>
<dbReference type="GO" id="GO:0004674">
    <property type="term" value="F:protein serine/threonine kinase activity"/>
    <property type="evidence" value="ECO:0007669"/>
    <property type="project" value="UniProtKB-KW"/>
</dbReference>
<dbReference type="InterPro" id="IPR051681">
    <property type="entry name" value="Ser/Thr_Kinases-Pseudokinases"/>
</dbReference>
<organism evidence="12 13">
    <name type="scientific">Lasius niger</name>
    <name type="common">Black garden ant</name>
    <dbReference type="NCBI Taxonomy" id="67767"/>
    <lineage>
        <taxon>Eukaryota</taxon>
        <taxon>Metazoa</taxon>
        <taxon>Ecdysozoa</taxon>
        <taxon>Arthropoda</taxon>
        <taxon>Hexapoda</taxon>
        <taxon>Insecta</taxon>
        <taxon>Pterygota</taxon>
        <taxon>Neoptera</taxon>
        <taxon>Endopterygota</taxon>
        <taxon>Hymenoptera</taxon>
        <taxon>Apocrita</taxon>
        <taxon>Aculeata</taxon>
        <taxon>Formicoidea</taxon>
        <taxon>Formicidae</taxon>
        <taxon>Formicinae</taxon>
        <taxon>Lasius</taxon>
        <taxon>Lasius</taxon>
    </lineage>
</organism>
<dbReference type="STRING" id="67767.A0A0J7K2W0"/>
<dbReference type="FunFam" id="3.30.200.20:FF:000034">
    <property type="entry name" value="Kinase suppressor of Ras 1"/>
    <property type="match status" value="1"/>
</dbReference>
<feature type="binding site" evidence="8">
    <location>
        <position position="64"/>
    </location>
    <ligand>
        <name>ATP</name>
        <dbReference type="ChEBI" id="CHEBI:30616"/>
    </ligand>
</feature>
<dbReference type="InterPro" id="IPR001245">
    <property type="entry name" value="Ser-Thr/Tyr_kinase_cat_dom"/>
</dbReference>
<dbReference type="OrthoDB" id="774951at2759"/>
<comment type="caution">
    <text evidence="12">The sequence shown here is derived from an EMBL/GenBank/DDBJ whole genome shotgun (WGS) entry which is preliminary data.</text>
</comment>
<comment type="catalytic activity">
    <reaction evidence="6">
        <text>L-threonyl-[protein] + ATP = O-phospho-L-threonyl-[protein] + ADP + H(+)</text>
        <dbReference type="Rhea" id="RHEA:46608"/>
        <dbReference type="Rhea" id="RHEA-COMP:11060"/>
        <dbReference type="Rhea" id="RHEA-COMP:11605"/>
        <dbReference type="ChEBI" id="CHEBI:15378"/>
        <dbReference type="ChEBI" id="CHEBI:30013"/>
        <dbReference type="ChEBI" id="CHEBI:30616"/>
        <dbReference type="ChEBI" id="CHEBI:61977"/>
        <dbReference type="ChEBI" id="CHEBI:456216"/>
        <dbReference type="EC" id="2.7.11.1"/>
    </reaction>
</comment>
<dbReference type="InterPro" id="IPR008271">
    <property type="entry name" value="Ser/Thr_kinase_AS"/>
</dbReference>
<proteinExistence type="inferred from homology"/>
<name>A0A0J7K2W0_LASNI</name>
<comment type="catalytic activity">
    <reaction evidence="7">
        <text>L-seryl-[protein] + ATP = O-phospho-L-seryl-[protein] + ADP + H(+)</text>
        <dbReference type="Rhea" id="RHEA:17989"/>
        <dbReference type="Rhea" id="RHEA-COMP:9863"/>
        <dbReference type="Rhea" id="RHEA-COMP:11604"/>
        <dbReference type="ChEBI" id="CHEBI:15378"/>
        <dbReference type="ChEBI" id="CHEBI:29999"/>
        <dbReference type="ChEBI" id="CHEBI:30616"/>
        <dbReference type="ChEBI" id="CHEBI:83421"/>
        <dbReference type="ChEBI" id="CHEBI:456216"/>
        <dbReference type="EC" id="2.7.11.1"/>
    </reaction>
</comment>
<evidence type="ECO:0000256" key="3">
    <source>
        <dbReference type="ARBA" id="ARBA00022741"/>
    </source>
</evidence>
<dbReference type="Gene3D" id="3.30.200.20">
    <property type="entry name" value="Phosphorylase Kinase, domain 1"/>
    <property type="match status" value="1"/>
</dbReference>
<keyword evidence="3 8" id="KW-0547">Nucleotide-binding</keyword>
<dbReference type="PROSITE" id="PS00107">
    <property type="entry name" value="PROTEIN_KINASE_ATP"/>
    <property type="match status" value="1"/>
</dbReference>
<accession>A0A0J7K2W0</accession>
<evidence type="ECO:0000256" key="9">
    <source>
        <dbReference type="RuleBase" id="RU000304"/>
    </source>
</evidence>
<reference evidence="12 13" key="1">
    <citation type="submission" date="2015-04" db="EMBL/GenBank/DDBJ databases">
        <title>Lasius niger genome sequencing.</title>
        <authorList>
            <person name="Konorov E.A."/>
            <person name="Nikitin M.A."/>
            <person name="Kirill M.V."/>
            <person name="Chang P."/>
        </authorList>
    </citation>
    <scope>NUCLEOTIDE SEQUENCE [LARGE SCALE GENOMIC DNA]</scope>
    <source>
        <tissue evidence="12">Whole</tissue>
    </source>
</reference>
<gene>
    <name evidence="12" type="ORF">RF55_17392</name>
</gene>
<keyword evidence="5 8" id="KW-0067">ATP-binding</keyword>
<evidence type="ECO:0000256" key="8">
    <source>
        <dbReference type="PROSITE-ProRule" id="PRU10141"/>
    </source>
</evidence>
<evidence type="ECO:0000256" key="4">
    <source>
        <dbReference type="ARBA" id="ARBA00022777"/>
    </source>
</evidence>
<dbReference type="PANTHER" id="PTHR44329:SF253">
    <property type="entry name" value="KINASE SUPPRESSOR OF RAS 2"/>
    <property type="match status" value="1"/>
</dbReference>
<dbReference type="GO" id="GO:0005524">
    <property type="term" value="F:ATP binding"/>
    <property type="evidence" value="ECO:0007669"/>
    <property type="project" value="UniProtKB-UniRule"/>
</dbReference>
<dbReference type="InterPro" id="IPR000719">
    <property type="entry name" value="Prot_kinase_dom"/>
</dbReference>
<evidence type="ECO:0000313" key="13">
    <source>
        <dbReference type="Proteomes" id="UP000036403"/>
    </source>
</evidence>
<dbReference type="Proteomes" id="UP000036403">
    <property type="component" value="Unassembled WGS sequence"/>
</dbReference>
<evidence type="ECO:0000256" key="6">
    <source>
        <dbReference type="ARBA" id="ARBA00047899"/>
    </source>
</evidence>
<evidence type="ECO:0000256" key="1">
    <source>
        <dbReference type="ARBA" id="ARBA00022527"/>
    </source>
</evidence>
<dbReference type="GO" id="GO:0006950">
    <property type="term" value="P:response to stress"/>
    <property type="evidence" value="ECO:0007669"/>
    <property type="project" value="UniProtKB-ARBA"/>
</dbReference>
<comment type="similarity">
    <text evidence="9">Belongs to the protein kinase superfamily.</text>
</comment>
<sequence>MSSDSDRTVSVSGSGSVSTDSERTPLSMREWDIPYDELKIGEAIGTGRFGTVYRGNWHGDVAIKVINMDYYLDDDKILEAFKLEVGTFRKTRHENLVLFMGACMKPPRLAIVTSMSKGMTLYTHIHLRKDKFNMNKTTIIAQQISQGMGYLHARGIVHKDLKSKNIFLENGKVVITDFGLFSVTKLCYGNRKGNGLNIPPGWLCYLAPEIVRRLRPQRNRDQEELPFTAASDVYAFGTVWYELLCGEWPFKGQPPEAIIWQVGKGMKQPLANLQASRDVKDILMHCWSYHAEKRPDFAKLLTTLDKLPRKSVNIELSNYARSLFVKSKIKVTERVCSRLYY</sequence>
<evidence type="ECO:0000256" key="2">
    <source>
        <dbReference type="ARBA" id="ARBA00022679"/>
    </source>
</evidence>
<dbReference type="SMART" id="SM00220">
    <property type="entry name" value="S_TKc"/>
    <property type="match status" value="1"/>
</dbReference>
<dbReference type="AlphaFoldDB" id="A0A0J7K2W0"/>
<keyword evidence="13" id="KW-1185">Reference proteome</keyword>
<feature type="domain" description="Protein kinase" evidence="11">
    <location>
        <begin position="38"/>
        <end position="307"/>
    </location>
</feature>
<evidence type="ECO:0000256" key="7">
    <source>
        <dbReference type="ARBA" id="ARBA00048679"/>
    </source>
</evidence>
<evidence type="ECO:0000313" key="12">
    <source>
        <dbReference type="EMBL" id="KMQ84647.1"/>
    </source>
</evidence>
<dbReference type="InterPro" id="IPR017441">
    <property type="entry name" value="Protein_kinase_ATP_BS"/>
</dbReference>
<dbReference type="Gene3D" id="1.10.510.10">
    <property type="entry name" value="Transferase(Phosphotransferase) domain 1"/>
    <property type="match status" value="1"/>
</dbReference>
<dbReference type="Pfam" id="PF07714">
    <property type="entry name" value="PK_Tyr_Ser-Thr"/>
    <property type="match status" value="1"/>
</dbReference>
<dbReference type="PANTHER" id="PTHR44329">
    <property type="entry name" value="SERINE/THREONINE-PROTEIN KINASE TNNI3K-RELATED"/>
    <property type="match status" value="1"/>
</dbReference>
<keyword evidence="2" id="KW-0808">Transferase</keyword>
<evidence type="ECO:0000256" key="5">
    <source>
        <dbReference type="ARBA" id="ARBA00022840"/>
    </source>
</evidence>
<dbReference type="PaxDb" id="67767-A0A0J7K2W0"/>
<evidence type="ECO:0000256" key="10">
    <source>
        <dbReference type="SAM" id="MobiDB-lite"/>
    </source>
</evidence>
<dbReference type="InterPro" id="IPR011009">
    <property type="entry name" value="Kinase-like_dom_sf"/>
</dbReference>
<dbReference type="EMBL" id="LBMM01015835">
    <property type="protein sequence ID" value="KMQ84647.1"/>
    <property type="molecule type" value="Genomic_DNA"/>
</dbReference>
<feature type="compositionally biased region" description="Low complexity" evidence="10">
    <location>
        <begin position="8"/>
        <end position="19"/>
    </location>
</feature>
<evidence type="ECO:0000259" key="11">
    <source>
        <dbReference type="PROSITE" id="PS50011"/>
    </source>
</evidence>